<dbReference type="EMBL" id="CAJVQC010168794">
    <property type="protein sequence ID" value="CAG8850048.1"/>
    <property type="molecule type" value="Genomic_DNA"/>
</dbReference>
<proteinExistence type="predicted"/>
<evidence type="ECO:0000313" key="1">
    <source>
        <dbReference type="EMBL" id="CAG8850048.1"/>
    </source>
</evidence>
<name>A0ACA9SX30_9GLOM</name>
<feature type="non-terminal residue" evidence="1">
    <location>
        <position position="1"/>
    </location>
</feature>
<dbReference type="Proteomes" id="UP000789920">
    <property type="component" value="Unassembled WGS sequence"/>
</dbReference>
<gene>
    <name evidence="1" type="ORF">RPERSI_LOCUS35901</name>
</gene>
<accession>A0ACA9SX30</accession>
<evidence type="ECO:0000313" key="2">
    <source>
        <dbReference type="Proteomes" id="UP000789920"/>
    </source>
</evidence>
<comment type="caution">
    <text evidence="1">The sequence shown here is derived from an EMBL/GenBank/DDBJ whole genome shotgun (WGS) entry which is preliminary data.</text>
</comment>
<organism evidence="1 2">
    <name type="scientific">Racocetra persica</name>
    <dbReference type="NCBI Taxonomy" id="160502"/>
    <lineage>
        <taxon>Eukaryota</taxon>
        <taxon>Fungi</taxon>
        <taxon>Fungi incertae sedis</taxon>
        <taxon>Mucoromycota</taxon>
        <taxon>Glomeromycotina</taxon>
        <taxon>Glomeromycetes</taxon>
        <taxon>Diversisporales</taxon>
        <taxon>Gigasporaceae</taxon>
        <taxon>Racocetra</taxon>
    </lineage>
</organism>
<protein>
    <submittedName>
        <fullName evidence="1">31730_t:CDS:1</fullName>
    </submittedName>
</protein>
<sequence length="58" mass="6452">EKGLNGAFESKSTFKGLCEIIMQIAQREDNSKAILSSLSPKAYDFFRANLAGQMLRNI</sequence>
<reference evidence="1" key="1">
    <citation type="submission" date="2021-06" db="EMBL/GenBank/DDBJ databases">
        <authorList>
            <person name="Kallberg Y."/>
            <person name="Tangrot J."/>
            <person name="Rosling A."/>
        </authorList>
    </citation>
    <scope>NUCLEOTIDE SEQUENCE</scope>
    <source>
        <strain evidence="1">MA461A</strain>
    </source>
</reference>
<keyword evidence="2" id="KW-1185">Reference proteome</keyword>
<feature type="non-terminal residue" evidence="1">
    <location>
        <position position="58"/>
    </location>
</feature>